<evidence type="ECO:0000313" key="14">
    <source>
        <dbReference type="Proteomes" id="UP000242188"/>
    </source>
</evidence>
<reference evidence="13 14" key="1">
    <citation type="journal article" date="2017" name="Nat. Ecol. Evol.">
        <title>Scallop genome provides insights into evolution of bilaterian karyotype and development.</title>
        <authorList>
            <person name="Wang S."/>
            <person name="Zhang J."/>
            <person name="Jiao W."/>
            <person name="Li J."/>
            <person name="Xun X."/>
            <person name="Sun Y."/>
            <person name="Guo X."/>
            <person name="Huan P."/>
            <person name="Dong B."/>
            <person name="Zhang L."/>
            <person name="Hu X."/>
            <person name="Sun X."/>
            <person name="Wang J."/>
            <person name="Zhao C."/>
            <person name="Wang Y."/>
            <person name="Wang D."/>
            <person name="Huang X."/>
            <person name="Wang R."/>
            <person name="Lv J."/>
            <person name="Li Y."/>
            <person name="Zhang Z."/>
            <person name="Liu B."/>
            <person name="Lu W."/>
            <person name="Hui Y."/>
            <person name="Liang J."/>
            <person name="Zhou Z."/>
            <person name="Hou R."/>
            <person name="Li X."/>
            <person name="Liu Y."/>
            <person name="Li H."/>
            <person name="Ning X."/>
            <person name="Lin Y."/>
            <person name="Zhao L."/>
            <person name="Xing Q."/>
            <person name="Dou J."/>
            <person name="Li Y."/>
            <person name="Mao J."/>
            <person name="Guo H."/>
            <person name="Dou H."/>
            <person name="Li T."/>
            <person name="Mu C."/>
            <person name="Jiang W."/>
            <person name="Fu Q."/>
            <person name="Fu X."/>
            <person name="Miao Y."/>
            <person name="Liu J."/>
            <person name="Yu Q."/>
            <person name="Li R."/>
            <person name="Liao H."/>
            <person name="Li X."/>
            <person name="Kong Y."/>
            <person name="Jiang Z."/>
            <person name="Chourrout D."/>
            <person name="Li R."/>
            <person name="Bao Z."/>
        </authorList>
    </citation>
    <scope>NUCLEOTIDE SEQUENCE [LARGE SCALE GENOMIC DNA]</scope>
    <source>
        <strain evidence="13 14">PY_sf001</strain>
    </source>
</reference>
<dbReference type="GO" id="GO:0005509">
    <property type="term" value="F:calcium ion binding"/>
    <property type="evidence" value="ECO:0007669"/>
    <property type="project" value="UniProtKB-UniRule"/>
</dbReference>
<feature type="domain" description="Cadherin" evidence="12">
    <location>
        <begin position="256"/>
        <end position="374"/>
    </location>
</feature>
<protein>
    <submittedName>
        <fullName evidence="13">Cadherin-87A</fullName>
    </submittedName>
</protein>
<feature type="domain" description="Cadherin" evidence="12">
    <location>
        <begin position="604"/>
        <end position="706"/>
    </location>
</feature>
<feature type="transmembrane region" description="Helical" evidence="10">
    <location>
        <begin position="1700"/>
        <end position="1724"/>
    </location>
</feature>
<evidence type="ECO:0000256" key="8">
    <source>
        <dbReference type="PROSITE-ProRule" id="PRU00043"/>
    </source>
</evidence>
<accession>A0A210QJ03</accession>
<dbReference type="SUPFAM" id="SSF49313">
    <property type="entry name" value="Cadherin-like"/>
    <property type="match status" value="14"/>
</dbReference>
<feature type="domain" description="Cadherin" evidence="12">
    <location>
        <begin position="815"/>
        <end position="934"/>
    </location>
</feature>
<feature type="domain" description="Cadherin" evidence="12">
    <location>
        <begin position="941"/>
        <end position="1034"/>
    </location>
</feature>
<dbReference type="OrthoDB" id="9990384at2759"/>
<evidence type="ECO:0000313" key="13">
    <source>
        <dbReference type="EMBL" id="OWF48733.1"/>
    </source>
</evidence>
<keyword evidence="6 10" id="KW-1133">Transmembrane helix</keyword>
<feature type="domain" description="Cadherin" evidence="12">
    <location>
        <begin position="707"/>
        <end position="814"/>
    </location>
</feature>
<dbReference type="Proteomes" id="UP000242188">
    <property type="component" value="Unassembled WGS sequence"/>
</dbReference>
<evidence type="ECO:0000259" key="12">
    <source>
        <dbReference type="PROSITE" id="PS50268"/>
    </source>
</evidence>
<dbReference type="STRING" id="6573.A0A210QJ03"/>
<evidence type="ECO:0000256" key="3">
    <source>
        <dbReference type="ARBA" id="ARBA00022729"/>
    </source>
</evidence>
<feature type="region of interest" description="Disordered" evidence="9">
    <location>
        <begin position="1832"/>
        <end position="1854"/>
    </location>
</feature>
<feature type="domain" description="Cadherin" evidence="12">
    <location>
        <begin position="65"/>
        <end position="137"/>
    </location>
</feature>
<dbReference type="PROSITE" id="PS00232">
    <property type="entry name" value="CADHERIN_1"/>
    <property type="match status" value="6"/>
</dbReference>
<dbReference type="SMART" id="SM00112">
    <property type="entry name" value="CA"/>
    <property type="match status" value="14"/>
</dbReference>
<feature type="domain" description="Cadherin" evidence="12">
    <location>
        <begin position="490"/>
        <end position="603"/>
    </location>
</feature>
<dbReference type="InterPro" id="IPR002126">
    <property type="entry name" value="Cadherin-like_dom"/>
</dbReference>
<evidence type="ECO:0000256" key="5">
    <source>
        <dbReference type="ARBA" id="ARBA00022837"/>
    </source>
</evidence>
<dbReference type="FunFam" id="2.60.40.60:FF:000020">
    <property type="entry name" value="Dachsous cadherin-related 1b"/>
    <property type="match status" value="3"/>
</dbReference>
<proteinExistence type="predicted"/>
<dbReference type="Pfam" id="PF00028">
    <property type="entry name" value="Cadherin"/>
    <property type="match status" value="9"/>
</dbReference>
<evidence type="ECO:0000256" key="9">
    <source>
        <dbReference type="SAM" id="MobiDB-lite"/>
    </source>
</evidence>
<feature type="domain" description="Cadherin" evidence="12">
    <location>
        <begin position="1485"/>
        <end position="1589"/>
    </location>
</feature>
<evidence type="ECO:0000256" key="10">
    <source>
        <dbReference type="SAM" id="Phobius"/>
    </source>
</evidence>
<evidence type="ECO:0000256" key="1">
    <source>
        <dbReference type="ARBA" id="ARBA00004167"/>
    </source>
</evidence>
<keyword evidence="5 8" id="KW-0106">Calcium</keyword>
<dbReference type="InterPro" id="IPR015919">
    <property type="entry name" value="Cadherin-like_sf"/>
</dbReference>
<feature type="domain" description="Cadherin" evidence="12">
    <location>
        <begin position="1253"/>
        <end position="1361"/>
    </location>
</feature>
<gene>
    <name evidence="13" type="ORF">KP79_PYT05578</name>
</gene>
<dbReference type="GO" id="GO:0007156">
    <property type="term" value="P:homophilic cell adhesion via plasma membrane adhesion molecules"/>
    <property type="evidence" value="ECO:0007669"/>
    <property type="project" value="InterPro"/>
</dbReference>
<dbReference type="InterPro" id="IPR020894">
    <property type="entry name" value="Cadherin_CS"/>
</dbReference>
<feature type="domain" description="Cadherin" evidence="12">
    <location>
        <begin position="375"/>
        <end position="489"/>
    </location>
</feature>
<feature type="signal peptide" evidence="11">
    <location>
        <begin position="1"/>
        <end position="32"/>
    </location>
</feature>
<keyword evidence="3 11" id="KW-0732">Signal</keyword>
<feature type="domain" description="Cadherin" evidence="12">
    <location>
        <begin position="138"/>
        <end position="256"/>
    </location>
</feature>
<comment type="caution">
    <text evidence="13">The sequence shown here is derived from an EMBL/GenBank/DDBJ whole genome shotgun (WGS) entry which is preliminary data.</text>
</comment>
<keyword evidence="2 10" id="KW-0812">Transmembrane</keyword>
<feature type="domain" description="Cadherin" evidence="12">
    <location>
        <begin position="1143"/>
        <end position="1254"/>
    </location>
</feature>
<feature type="domain" description="Cadherin" evidence="12">
    <location>
        <begin position="1035"/>
        <end position="1142"/>
    </location>
</feature>
<dbReference type="GO" id="GO:0005886">
    <property type="term" value="C:plasma membrane"/>
    <property type="evidence" value="ECO:0007669"/>
    <property type="project" value="UniProtKB-SubCell"/>
</dbReference>
<name>A0A210QJ03_MIZYE</name>
<dbReference type="Gene3D" id="2.60.40.60">
    <property type="entry name" value="Cadherins"/>
    <property type="match status" value="14"/>
</dbReference>
<evidence type="ECO:0000256" key="2">
    <source>
        <dbReference type="ARBA" id="ARBA00022692"/>
    </source>
</evidence>
<feature type="domain" description="Cadherin" evidence="12">
    <location>
        <begin position="1368"/>
        <end position="1484"/>
    </location>
</feature>
<dbReference type="PROSITE" id="PS50268">
    <property type="entry name" value="CADHERIN_2"/>
    <property type="match status" value="14"/>
</dbReference>
<organism evidence="13 14">
    <name type="scientific">Mizuhopecten yessoensis</name>
    <name type="common">Japanese scallop</name>
    <name type="synonym">Patinopecten yessoensis</name>
    <dbReference type="NCBI Taxonomy" id="6573"/>
    <lineage>
        <taxon>Eukaryota</taxon>
        <taxon>Metazoa</taxon>
        <taxon>Spiralia</taxon>
        <taxon>Lophotrochozoa</taxon>
        <taxon>Mollusca</taxon>
        <taxon>Bivalvia</taxon>
        <taxon>Autobranchia</taxon>
        <taxon>Pteriomorphia</taxon>
        <taxon>Pectinida</taxon>
        <taxon>Pectinoidea</taxon>
        <taxon>Pectinidae</taxon>
        <taxon>Mizuhopecten</taxon>
    </lineage>
</organism>
<dbReference type="CDD" id="cd11304">
    <property type="entry name" value="Cadherin_repeat"/>
    <property type="match status" value="14"/>
</dbReference>
<feature type="chain" id="PRO_5012419742" evidence="11">
    <location>
        <begin position="33"/>
        <end position="1854"/>
    </location>
</feature>
<keyword evidence="4" id="KW-0677">Repeat</keyword>
<keyword evidence="14" id="KW-1185">Reference proteome</keyword>
<dbReference type="PANTHER" id="PTHR24026:SF126">
    <property type="entry name" value="PROTOCADHERIN FAT 4"/>
    <property type="match status" value="1"/>
</dbReference>
<evidence type="ECO:0000256" key="11">
    <source>
        <dbReference type="SAM" id="SignalP"/>
    </source>
</evidence>
<comment type="subcellular location">
    <subcellularLocation>
        <location evidence="1">Membrane</location>
        <topology evidence="1">Single-pass membrane protein</topology>
    </subcellularLocation>
</comment>
<sequence>MEAVIADFRDIMYQSFCWLGACLLVLLHEGFGQRTPEWQNTMNNFGLSEDRPQNAHVYTLLAVADGEIEYRIEDSNTFELRNQLDGKVYLIKSLDYENIFDRVISVSFTARNVRRNTEATVTSIVNVLDANDNLPEFGSDTYSKSIREDSLIGLTVLDALDRFFVKDVDGVNKLLNVTCDPSRAAAQHKDACNTFSVSRFNGSNSYWYGSLVLMQLIDYEVRSQYQVPIVASDGTNEKLITVEITVINIQDTPPRWIRAQDVTVVEEVQVDTSLDFVEALDGDVDDPRPIFYEIMNNIGNGHTLFRIDNGTGRIFNKVLIDRESPNFLQGYVDLNIRARERDPFTGELGDAQINSTTTQIRITVEDINDNKPKFEQDEYVTSLREDAPNDTPLNLLIPVEDPDQGTNNNFIFTLSAFNAEFKLSDSGNQSESASAQIRVRDTTLIDYEQSQKQYVFFVQAQEFLTPQRFKSEAKITVNIIDVNDNNPAFIQSAYVQSIFENAAPGLSIETISANDPDSGDLGKAGIVFGMTGDGKNLFQLNGQSGLVTVADCPTPGRGDCIDFEKKRQYVLTVTARDENGRGRAGTTTLTINILDVNDNSPEFVNKNYTSYIEENQRNPNPEVIVYALDKDTVGGPVAYRVIADQTGIWAVNQSGFIYSTKDIQYSDTPGNVGYFIFQVQATDGKFSPVSNVKIVVIDINDNTPTFPPAIYETTISEKTAGGTSVITVSATDADSPTTNNGVIDYRILSGNDGKFAIGLTTGVITTTPDATFDYDVKRRYTVLVMARDRGTPPRNATKIVYINIRDVNNKDPYFEESTMQDSVYENVAVGYSVITVKGLDPDANAVLRYYFVEPKSSISPLGNTVDRNIYDYTNLFTVEEASGIVRTNSKLDRDLTSILTYSLNVVDISANPPQTGTGTLIITILEYNDQPPYFLPFINQSIAEEQPFGTFVMVLQARDQDDAIAEYQIIEDPNQFFAINFETGTVTIARRIDFEVIESAYFTAQVFDTGTPRLSASTTVYFTIVNINDNSPKFLESSYITRVPEHSPTGTFVIKVSATDIDKGDFGVVRYTLGEPSSFVDIDSISGNITVKAGANLDRETLGDVSIQVTASDSPNNPNVRRFATTTVYIYLDDINDNRPRFTQAHYSTTIVETIPVGTSILQVRATDLDIGLNALIGFEKILGSGDIDEFFSIRKRTGAIEIQKSLLRNSGVYSFNVTATDMDGQGPFSATASVKITVLQATNSYPEWRTPPFANMSIDVLESQYLGMLVYDVHASDADRGVNGVVDYGFYHNGLYTTATPEFMINSITGVIRAQRVYDREETDRYVLLLSAKDRGTPALESTRFLTVVVRDVNDNPPVFPINTVGETIDVEVQVPENANIGVLITRLVATDRDFESEAVKIYYYIISGNEGNMFNLNKTTGELFLARTLDRETKSIFLLDVQATNNVSDYSVITSRRRRAVDPSIVTVKILVGDTNDAKPTFTKVLYRGCVSTRSAIGQSIIQVQAIDVDSIDIRYSVVSGNTEGLFHVNEITGIISNRVLMSNTNNQVYNLQVQARDSNLQDNADVQIFVTQPDNGVTLVIKQPASEVRLFKEQIQKLLESFTDANNEPIFTFVCFNSISDHVLASGDTTSQWADATISTGCARCSNGGVGVFSGAQLLYELQILMSQNSDGFDLLYIHELMLATEKENKLDRTPTLVVMILIIVLIVVGLFFLIIACYCIRKSNEQKTALLETKTEERFEEHPPHNMYDNFAYQPEPVAYAKVMKKPYEPERPKYPEPELEFEPEYIPEPEPEPIIVDEVITAEFEPEDPSPRSSIPYETRIETTIVDETDGAEMFPPEPSDEYRIETSY</sequence>
<keyword evidence="7 10" id="KW-0472">Membrane</keyword>
<evidence type="ECO:0000256" key="4">
    <source>
        <dbReference type="ARBA" id="ARBA00022737"/>
    </source>
</evidence>
<dbReference type="PRINTS" id="PR00205">
    <property type="entry name" value="CADHERIN"/>
</dbReference>
<dbReference type="PANTHER" id="PTHR24026">
    <property type="entry name" value="FAT ATYPICAL CADHERIN-RELATED"/>
    <property type="match status" value="1"/>
</dbReference>
<dbReference type="FunFam" id="2.60.40.60:FF:000033">
    <property type="entry name" value="FAT atypical cadherin 1"/>
    <property type="match status" value="1"/>
</dbReference>
<evidence type="ECO:0000256" key="6">
    <source>
        <dbReference type="ARBA" id="ARBA00022989"/>
    </source>
</evidence>
<dbReference type="FunFam" id="2.60.40.60:FF:000092">
    <property type="entry name" value="Protocadherin 8"/>
    <property type="match status" value="1"/>
</dbReference>
<evidence type="ECO:0000256" key="7">
    <source>
        <dbReference type="ARBA" id="ARBA00023136"/>
    </source>
</evidence>
<dbReference type="EMBL" id="NEDP02003396">
    <property type="protein sequence ID" value="OWF48733.1"/>
    <property type="molecule type" value="Genomic_DNA"/>
</dbReference>